<dbReference type="InterPro" id="IPR005135">
    <property type="entry name" value="Endo/exonuclease/phosphatase"/>
</dbReference>
<reference evidence="3" key="2">
    <citation type="submission" date="2017-12" db="EMBL/GenBank/DDBJ databases">
        <title>Genome sequence of the Bar-tailed Godwit (Limosa lapponica baueri).</title>
        <authorList>
            <person name="Lima N.C.B."/>
            <person name="Parody-Merino A.M."/>
            <person name="Battley P.F."/>
            <person name="Fidler A.E."/>
            <person name="Prosdocimi F."/>
        </authorList>
    </citation>
    <scope>NUCLEOTIDE SEQUENCE [LARGE SCALE GENOMIC DNA]</scope>
</reference>
<evidence type="ECO:0000259" key="1">
    <source>
        <dbReference type="Pfam" id="PF14529"/>
    </source>
</evidence>
<feature type="domain" description="Endonuclease/exonuclease/phosphatase" evidence="1">
    <location>
        <begin position="38"/>
        <end position="111"/>
    </location>
</feature>
<dbReference type="AlphaFoldDB" id="A0A2I0UI43"/>
<dbReference type="GO" id="GO:0007508">
    <property type="term" value="P:larval heart development"/>
    <property type="evidence" value="ECO:0007669"/>
    <property type="project" value="TreeGrafter"/>
</dbReference>
<dbReference type="Gene3D" id="3.60.10.10">
    <property type="entry name" value="Endonuclease/exonuclease/phosphatase"/>
    <property type="match status" value="1"/>
</dbReference>
<accession>A0A2I0UI43</accession>
<keyword evidence="3" id="KW-1185">Reference proteome</keyword>
<organism evidence="2 3">
    <name type="scientific">Limosa lapponica baueri</name>
    <dbReference type="NCBI Taxonomy" id="1758121"/>
    <lineage>
        <taxon>Eukaryota</taxon>
        <taxon>Metazoa</taxon>
        <taxon>Chordata</taxon>
        <taxon>Craniata</taxon>
        <taxon>Vertebrata</taxon>
        <taxon>Euteleostomi</taxon>
        <taxon>Archelosauria</taxon>
        <taxon>Archosauria</taxon>
        <taxon>Dinosauria</taxon>
        <taxon>Saurischia</taxon>
        <taxon>Theropoda</taxon>
        <taxon>Coelurosauria</taxon>
        <taxon>Aves</taxon>
        <taxon>Neognathae</taxon>
        <taxon>Neoaves</taxon>
        <taxon>Charadriiformes</taxon>
        <taxon>Scolopacidae</taxon>
        <taxon>Limosa</taxon>
    </lineage>
</organism>
<name>A0A2I0UI43_LIMLA</name>
<dbReference type="InterPro" id="IPR036691">
    <property type="entry name" value="Endo/exonu/phosph_ase_sf"/>
</dbReference>
<dbReference type="PANTHER" id="PTHR33395">
    <property type="entry name" value="TRANSCRIPTASE, PUTATIVE-RELATED-RELATED"/>
    <property type="match status" value="1"/>
</dbReference>
<evidence type="ECO:0000313" key="3">
    <source>
        <dbReference type="Proteomes" id="UP000233556"/>
    </source>
</evidence>
<dbReference type="Proteomes" id="UP000233556">
    <property type="component" value="Unassembled WGS sequence"/>
</dbReference>
<reference evidence="3" key="1">
    <citation type="submission" date="2017-11" db="EMBL/GenBank/DDBJ databases">
        <authorList>
            <person name="Lima N.C."/>
            <person name="Parody-Merino A.M."/>
            <person name="Battley P.F."/>
            <person name="Fidler A.E."/>
            <person name="Prosdocimi F."/>
        </authorList>
    </citation>
    <scope>NUCLEOTIDE SEQUENCE [LARGE SCALE GENOMIC DNA]</scope>
</reference>
<dbReference type="GO" id="GO:0031012">
    <property type="term" value="C:extracellular matrix"/>
    <property type="evidence" value="ECO:0007669"/>
    <property type="project" value="TreeGrafter"/>
</dbReference>
<evidence type="ECO:0000313" key="2">
    <source>
        <dbReference type="EMBL" id="PKU45711.1"/>
    </source>
</evidence>
<dbReference type="GO" id="GO:0061343">
    <property type="term" value="P:cell adhesion involved in heart morphogenesis"/>
    <property type="evidence" value="ECO:0007669"/>
    <property type="project" value="TreeGrafter"/>
</dbReference>
<dbReference type="PANTHER" id="PTHR33395:SF22">
    <property type="entry name" value="REVERSE TRANSCRIPTASE DOMAIN-CONTAINING PROTEIN"/>
    <property type="match status" value="1"/>
</dbReference>
<proteinExistence type="predicted"/>
<sequence length="255" mass="29073">MRADSRCPQQHSVYNHQKPLVSLKTDTWNSASTSKDGNTSDSVDKKALCLQALVLLGDFNHPNICWKSNRASCRQSRRLLECIKDNLLSQVIRSPTREEVILDLTVINANGLIGDIKIAGRLGCSDLVFTVLTGMGKAKSKVRTLSFRKAKFQLFKELVNRTPWETALRGKGAEQSWQVFKDAFHRVQELLIPSYKKSGKEGKRPAWLSQDLVVKLKGKKEMNKQWKQGQVFWEEYRDTAWLHRDGVMKAAENLE</sequence>
<dbReference type="Pfam" id="PF14529">
    <property type="entry name" value="Exo_endo_phos_2"/>
    <property type="match status" value="1"/>
</dbReference>
<gene>
    <name evidence="2" type="ORF">llap_3975</name>
</gene>
<dbReference type="GO" id="GO:0003824">
    <property type="term" value="F:catalytic activity"/>
    <property type="evidence" value="ECO:0007669"/>
    <property type="project" value="InterPro"/>
</dbReference>
<protein>
    <submittedName>
        <fullName evidence="2">Nedd4-binding protein 2-like 2</fullName>
    </submittedName>
</protein>
<dbReference type="EMBL" id="KZ505746">
    <property type="protein sequence ID" value="PKU45711.1"/>
    <property type="molecule type" value="Genomic_DNA"/>
</dbReference>